<keyword evidence="9" id="KW-0511">Multifunctional enzyme</keyword>
<dbReference type="GO" id="GO:0042575">
    <property type="term" value="C:DNA polymerase complex"/>
    <property type="evidence" value="ECO:0007669"/>
    <property type="project" value="UniProtKB-ARBA"/>
</dbReference>
<dbReference type="InterPro" id="IPR043128">
    <property type="entry name" value="Rev_trsase/Diguanyl_cyclase"/>
</dbReference>
<dbReference type="GO" id="GO:0006508">
    <property type="term" value="P:proteolysis"/>
    <property type="evidence" value="ECO:0007669"/>
    <property type="project" value="UniProtKB-KW"/>
</dbReference>
<dbReference type="FunFam" id="1.10.340.70:FF:000003">
    <property type="entry name" value="Protein CBG25708"/>
    <property type="match status" value="1"/>
</dbReference>
<dbReference type="GO" id="GO:0004519">
    <property type="term" value="F:endonuclease activity"/>
    <property type="evidence" value="ECO:0007669"/>
    <property type="project" value="UniProtKB-KW"/>
</dbReference>
<dbReference type="InterPro" id="IPR034128">
    <property type="entry name" value="K02A2.6-like"/>
</dbReference>
<name>A0AAV1KE90_9NEOP</name>
<dbReference type="CDD" id="cd01647">
    <property type="entry name" value="RT_LTR"/>
    <property type="match status" value="1"/>
</dbReference>
<dbReference type="EMBL" id="CAVLGL010000024">
    <property type="protein sequence ID" value="CAK1581398.1"/>
    <property type="molecule type" value="Genomic_DNA"/>
</dbReference>
<keyword evidence="3" id="KW-0808">Transferase</keyword>
<dbReference type="FunFam" id="3.30.420.10:FF:000063">
    <property type="entry name" value="Retrovirus-related Pol polyprotein from transposon 297-like Protein"/>
    <property type="match status" value="1"/>
</dbReference>
<dbReference type="InterPro" id="IPR041577">
    <property type="entry name" value="RT_RNaseH_2"/>
</dbReference>
<dbReference type="SUPFAM" id="SSF56672">
    <property type="entry name" value="DNA/RNA polymerases"/>
    <property type="match status" value="1"/>
</dbReference>
<dbReference type="SUPFAM" id="SSF53098">
    <property type="entry name" value="Ribonuclease H-like"/>
    <property type="match status" value="1"/>
</dbReference>
<dbReference type="SUPFAM" id="SSF50630">
    <property type="entry name" value="Acid proteases"/>
    <property type="match status" value="1"/>
</dbReference>
<dbReference type="Pfam" id="PF00078">
    <property type="entry name" value="RVT_1"/>
    <property type="match status" value="1"/>
</dbReference>
<dbReference type="InterPro" id="IPR041588">
    <property type="entry name" value="Integrase_H2C2"/>
</dbReference>
<organism evidence="13 14">
    <name type="scientific">Parnassius mnemosyne</name>
    <name type="common">clouded apollo</name>
    <dbReference type="NCBI Taxonomy" id="213953"/>
    <lineage>
        <taxon>Eukaryota</taxon>
        <taxon>Metazoa</taxon>
        <taxon>Ecdysozoa</taxon>
        <taxon>Arthropoda</taxon>
        <taxon>Hexapoda</taxon>
        <taxon>Insecta</taxon>
        <taxon>Pterygota</taxon>
        <taxon>Neoptera</taxon>
        <taxon>Endopterygota</taxon>
        <taxon>Lepidoptera</taxon>
        <taxon>Glossata</taxon>
        <taxon>Ditrysia</taxon>
        <taxon>Papilionoidea</taxon>
        <taxon>Papilionidae</taxon>
        <taxon>Parnassiinae</taxon>
        <taxon>Parnassini</taxon>
        <taxon>Parnassius</taxon>
        <taxon>Driopa</taxon>
    </lineage>
</organism>
<feature type="region of interest" description="Disordered" evidence="10">
    <location>
        <begin position="1268"/>
        <end position="1315"/>
    </location>
</feature>
<dbReference type="Gene3D" id="3.10.10.10">
    <property type="entry name" value="HIV Type 1 Reverse Transcriptase, subunit A, domain 1"/>
    <property type="match status" value="1"/>
</dbReference>
<keyword evidence="5" id="KW-0540">Nuclease</keyword>
<reference evidence="13 14" key="1">
    <citation type="submission" date="2023-11" db="EMBL/GenBank/DDBJ databases">
        <authorList>
            <person name="Hedman E."/>
            <person name="Englund M."/>
            <person name="Stromberg M."/>
            <person name="Nyberg Akerstrom W."/>
            <person name="Nylinder S."/>
            <person name="Jareborg N."/>
            <person name="Kallberg Y."/>
            <person name="Kronander E."/>
        </authorList>
    </citation>
    <scope>NUCLEOTIDE SEQUENCE [LARGE SCALE GENOMIC DNA]</scope>
</reference>
<dbReference type="InterPro" id="IPR000477">
    <property type="entry name" value="RT_dom"/>
</dbReference>
<feature type="compositionally biased region" description="Polar residues" evidence="10">
    <location>
        <begin position="1277"/>
        <end position="1288"/>
    </location>
</feature>
<evidence type="ECO:0000313" key="14">
    <source>
        <dbReference type="Proteomes" id="UP001314205"/>
    </source>
</evidence>
<dbReference type="InterPro" id="IPR036397">
    <property type="entry name" value="RNaseH_sf"/>
</dbReference>
<dbReference type="PROSITE" id="PS50878">
    <property type="entry name" value="RT_POL"/>
    <property type="match status" value="1"/>
</dbReference>
<dbReference type="FunFam" id="3.10.20.370:FF:000001">
    <property type="entry name" value="Retrovirus-related Pol polyprotein from transposon 17.6-like protein"/>
    <property type="match status" value="1"/>
</dbReference>
<gene>
    <name evidence="13" type="ORF">PARMNEM_LOCUS3071</name>
</gene>
<dbReference type="InterPro" id="IPR001584">
    <property type="entry name" value="Integrase_cat-core"/>
</dbReference>
<evidence type="ECO:0000313" key="13">
    <source>
        <dbReference type="EMBL" id="CAK1581398.1"/>
    </source>
</evidence>
<keyword evidence="4" id="KW-0548">Nucleotidyltransferase</keyword>
<evidence type="ECO:0000256" key="2">
    <source>
        <dbReference type="ARBA" id="ARBA00022670"/>
    </source>
</evidence>
<dbReference type="GO" id="GO:0008270">
    <property type="term" value="F:zinc ion binding"/>
    <property type="evidence" value="ECO:0007669"/>
    <property type="project" value="InterPro"/>
</dbReference>
<dbReference type="SUPFAM" id="SSF57756">
    <property type="entry name" value="Retrovirus zinc finger-like domains"/>
    <property type="match status" value="1"/>
</dbReference>
<evidence type="ECO:0000256" key="10">
    <source>
        <dbReference type="SAM" id="MobiDB-lite"/>
    </source>
</evidence>
<dbReference type="Gene3D" id="2.40.70.10">
    <property type="entry name" value="Acid Proteases"/>
    <property type="match status" value="1"/>
</dbReference>
<dbReference type="FunFam" id="3.30.70.270:FF:000026">
    <property type="entry name" value="Transposon Ty3-G Gag-Pol polyprotein"/>
    <property type="match status" value="1"/>
</dbReference>
<dbReference type="InterPro" id="IPR050951">
    <property type="entry name" value="Retrovirus_Pol_polyprotein"/>
</dbReference>
<dbReference type="Pfam" id="PF17919">
    <property type="entry name" value="RT_RNaseH_2"/>
    <property type="match status" value="1"/>
</dbReference>
<keyword evidence="2" id="KW-0645">Protease</keyword>
<evidence type="ECO:0000256" key="3">
    <source>
        <dbReference type="ARBA" id="ARBA00022679"/>
    </source>
</evidence>
<evidence type="ECO:0000256" key="4">
    <source>
        <dbReference type="ARBA" id="ARBA00022695"/>
    </source>
</evidence>
<dbReference type="InterPro" id="IPR021109">
    <property type="entry name" value="Peptidase_aspartic_dom_sf"/>
</dbReference>
<keyword evidence="6" id="KW-0064">Aspartyl protease</keyword>
<keyword evidence="14" id="KW-1185">Reference proteome</keyword>
<feature type="domain" description="Integrase catalytic" evidence="12">
    <location>
        <begin position="1006"/>
        <end position="1162"/>
    </location>
</feature>
<dbReference type="CDD" id="cd05484">
    <property type="entry name" value="retropepsin_like_LTR_2"/>
    <property type="match status" value="1"/>
</dbReference>
<dbReference type="Gene3D" id="1.10.340.70">
    <property type="match status" value="1"/>
</dbReference>
<dbReference type="Gene3D" id="3.30.420.10">
    <property type="entry name" value="Ribonuclease H-like superfamily/Ribonuclease H"/>
    <property type="match status" value="1"/>
</dbReference>
<evidence type="ECO:0000256" key="6">
    <source>
        <dbReference type="ARBA" id="ARBA00022750"/>
    </source>
</evidence>
<dbReference type="InterPro" id="IPR043502">
    <property type="entry name" value="DNA/RNA_pol_sf"/>
</dbReference>
<evidence type="ECO:0000259" key="12">
    <source>
        <dbReference type="PROSITE" id="PS50994"/>
    </source>
</evidence>
<dbReference type="Proteomes" id="UP001314205">
    <property type="component" value="Unassembled WGS sequence"/>
</dbReference>
<dbReference type="InterPro" id="IPR012337">
    <property type="entry name" value="RNaseH-like_sf"/>
</dbReference>
<dbReference type="Pfam" id="PF00665">
    <property type="entry name" value="rve"/>
    <property type="match status" value="1"/>
</dbReference>
<evidence type="ECO:0000259" key="11">
    <source>
        <dbReference type="PROSITE" id="PS50878"/>
    </source>
</evidence>
<evidence type="ECO:0000256" key="1">
    <source>
        <dbReference type="ARBA" id="ARBA00012493"/>
    </source>
</evidence>
<evidence type="ECO:0000256" key="5">
    <source>
        <dbReference type="ARBA" id="ARBA00022722"/>
    </source>
</evidence>
<protein>
    <recommendedName>
        <fullName evidence="1">RNA-directed DNA polymerase</fullName>
        <ecNumber evidence="1">2.7.7.49</ecNumber>
    </recommendedName>
</protein>
<evidence type="ECO:0000256" key="9">
    <source>
        <dbReference type="ARBA" id="ARBA00023268"/>
    </source>
</evidence>
<dbReference type="Gene3D" id="4.10.60.10">
    <property type="entry name" value="Zinc finger, CCHC-type"/>
    <property type="match status" value="1"/>
</dbReference>
<dbReference type="GO" id="GO:0003964">
    <property type="term" value="F:RNA-directed DNA polymerase activity"/>
    <property type="evidence" value="ECO:0007669"/>
    <property type="project" value="UniProtKB-KW"/>
</dbReference>
<dbReference type="GO" id="GO:0015074">
    <property type="term" value="P:DNA integration"/>
    <property type="evidence" value="ECO:0007669"/>
    <property type="project" value="InterPro"/>
</dbReference>
<accession>A0AAV1KE90</accession>
<dbReference type="PANTHER" id="PTHR37984:SF5">
    <property type="entry name" value="PROTEIN NYNRIN-LIKE"/>
    <property type="match status" value="1"/>
</dbReference>
<proteinExistence type="predicted"/>
<keyword evidence="7" id="KW-0255">Endonuclease</keyword>
<dbReference type="GO" id="GO:0004190">
    <property type="term" value="F:aspartic-type endopeptidase activity"/>
    <property type="evidence" value="ECO:0007669"/>
    <property type="project" value="UniProtKB-KW"/>
</dbReference>
<dbReference type="InterPro" id="IPR036875">
    <property type="entry name" value="Znf_CCHC_sf"/>
</dbReference>
<dbReference type="EC" id="2.7.7.49" evidence="1"/>
<dbReference type="CDD" id="cd09274">
    <property type="entry name" value="RNase_HI_RT_Ty3"/>
    <property type="match status" value="1"/>
</dbReference>
<keyword evidence="8" id="KW-0695">RNA-directed DNA polymerase</keyword>
<dbReference type="Pfam" id="PF17921">
    <property type="entry name" value="Integrase_H2C2"/>
    <property type="match status" value="1"/>
</dbReference>
<keyword evidence="7" id="KW-0378">Hydrolase</keyword>
<comment type="caution">
    <text evidence="13">The sequence shown here is derived from an EMBL/GenBank/DDBJ whole genome shotgun (WGS) entry which is preliminary data.</text>
</comment>
<dbReference type="GO" id="GO:0003676">
    <property type="term" value="F:nucleic acid binding"/>
    <property type="evidence" value="ECO:0007669"/>
    <property type="project" value="InterPro"/>
</dbReference>
<evidence type="ECO:0000256" key="8">
    <source>
        <dbReference type="ARBA" id="ARBA00022918"/>
    </source>
</evidence>
<feature type="domain" description="Reverse transcriptase" evidence="11">
    <location>
        <begin position="438"/>
        <end position="616"/>
    </location>
</feature>
<dbReference type="PANTHER" id="PTHR37984">
    <property type="entry name" value="PROTEIN CBG26694"/>
    <property type="match status" value="1"/>
</dbReference>
<dbReference type="Gene3D" id="3.30.70.270">
    <property type="match status" value="2"/>
</dbReference>
<dbReference type="PROSITE" id="PS50994">
    <property type="entry name" value="INTEGRASE"/>
    <property type="match status" value="1"/>
</dbReference>
<sequence>MNSFGILSSFDHNVQEWKSYKGRITQWFIANDITQKNDTAGAKRRAILLSALTDGTYKLAADLALPKDIQEVPYDEIVKLLDEHFLPKICGFSERYNFYAAVQQPGETYTQWASRLRGLTAHCRFSNVEEALRDRFVMGMVAGHEREKLFAQDIDKLNLAKAVELAESARCARAGAATTTAGLGQPVFRIAKQNSATATSAGKIKCTVCGRNNHESSQCRFASYKCKKCNTKGHLRKMCNKVNYVLTGDVSEDDDGKSLFNIRSDRGEPMTETVSIYGKNVQFQIDSGSAVSVISEGTYKNMFSNIPLLDSNKSFFSYTGNIMKCIGYLNLPVTYRQHTHTLDIYVIQNGGPPLLGRDFISKFKLKLTPCNFLKCEQSMVEQFQSRYPEVFSNKLGKFNKYRVKLKLKDNVKPIFCKARPIAFALRDKVDKEITRLVDLGVLKPVSHSEYASPIVPVLKNNGSVRLCADYSVTINKQLLIEQYPLPTVHELFSRLYGGQQFSKIDLSMAYNQFLLDEESQPVTCINTHRGLFNYTRLVFGLSSAPSIFQRAMETTLSGLDGVLCLLDDILVTDQTPGGHLKKLNIVLQRLQDAGLTVQKDKCDFFKNEVKYLGYIITKNGLQKDPEKVKAIADAPIPSDVNTLQSFLGLVNYYRNFVAGASCILSPLYDLLKKGVKWNWSTSHQQAFDKIKKCLTSDQVLTHFNSNAKIVLIVDASPCGLGAILSQIDNEGLERPVAFASRTLNAAEKNYSQIQKEATAIIFGIRRFHQYLYGRSDPFILRTDHKPLISIFGPHKGIPEVSANRLQRYAMFLSAYNYTIEYVRSADNNADFLSRASLQGESPRARAESEGDNIGAHTAAAAAPIDRASYINFVVEGDMPLTLNELRKATKEDAVLQLVVNYVQNGWPKKIVDSQLKPYHLCKTQLSYEDGCLMRGHKVILPESLRSKVLLELHSSHLGIVKTKSEARSRFWFPGIDAMLEKMIHSCEICKQLRPSPPRAPLAPWEFPHTPFHRLHVDFLGPLNNQTFLVVVDAHTKWLEVYDVSTSTTSATVIEKLYDFMSKYGLPHTIVSDNGTAFTSAEFTKFCLLNGIAHITSPPYNPASNGQAESFVKIVKKGIKSSVLGSRNRNECRLKILKYLFDYRNSVHSVTGSSPAELVFGRKLRTRLDLLHPKLTSTPLTSLNDDVKQKQCSQIKCHGGNNKQVYAPGDEVMFKKFLNNSKFLWCQGTVIKRLGKVLYLIKDHGSSTDVKKHKNQIVLNKGMSPPGDLGDFMWESDPIQSEHSGSQLPSRGEGERDEEEFSYSPSPHNPRCSRRLLRDIPRVDYKQFF</sequence>
<evidence type="ECO:0000256" key="7">
    <source>
        <dbReference type="ARBA" id="ARBA00022759"/>
    </source>
</evidence>